<accession>A0ABY5EVR9</accession>
<evidence type="ECO:0000313" key="2">
    <source>
        <dbReference type="EMBL" id="UTO29190.1"/>
    </source>
</evidence>
<feature type="transmembrane region" description="Helical" evidence="1">
    <location>
        <begin position="20"/>
        <end position="43"/>
    </location>
</feature>
<reference evidence="2" key="1">
    <citation type="submission" date="2022-07" db="EMBL/GenBank/DDBJ databases">
        <title>First report of Bartonella spp. in marsupials in Brazil, with a description of Bartonella harrusi sp. nov. and new proposal for taxonomic reclassification of species of the genus Bartonella.</title>
        <authorList>
            <person name="Amaral R.B."/>
        </authorList>
    </citation>
    <scope>NUCLEOTIDE SEQUENCE</scope>
    <source>
        <strain evidence="2">117A</strain>
    </source>
</reference>
<keyword evidence="1" id="KW-0812">Transmembrane</keyword>
<evidence type="ECO:0000313" key="3">
    <source>
        <dbReference type="Proteomes" id="UP001059475"/>
    </source>
</evidence>
<sequence length="71" mass="8419">MTIEFKLRIYFIKDGKKSAFLAIFYRIVIGAVVKSLMSTYKLIPSMRLSFSLRMKWKKPKSLSKKYNSLYD</sequence>
<name>A0ABY5EVR9_9HYPH</name>
<protein>
    <submittedName>
        <fullName evidence="2">Uncharacterized protein</fullName>
    </submittedName>
</protein>
<dbReference type="Proteomes" id="UP001059475">
    <property type="component" value="Chromosome"/>
</dbReference>
<keyword evidence="1" id="KW-0472">Membrane</keyword>
<keyword evidence="1" id="KW-1133">Transmembrane helix</keyword>
<gene>
    <name evidence="2" type="ORF">NMK50_04460</name>
</gene>
<evidence type="ECO:0000256" key="1">
    <source>
        <dbReference type="SAM" id="Phobius"/>
    </source>
</evidence>
<dbReference type="RefSeq" id="WP_254771019.1">
    <property type="nucleotide sequence ID" value="NZ_CP101114.1"/>
</dbReference>
<organism evidence="2 3">
    <name type="scientific">Bartonella harrusi</name>
    <dbReference type="NCBI Taxonomy" id="2961895"/>
    <lineage>
        <taxon>Bacteria</taxon>
        <taxon>Pseudomonadati</taxon>
        <taxon>Pseudomonadota</taxon>
        <taxon>Alphaproteobacteria</taxon>
        <taxon>Hyphomicrobiales</taxon>
        <taxon>Bartonellaceae</taxon>
        <taxon>Bartonella</taxon>
    </lineage>
</organism>
<proteinExistence type="predicted"/>
<keyword evidence="3" id="KW-1185">Reference proteome</keyword>
<dbReference type="EMBL" id="CP101114">
    <property type="protein sequence ID" value="UTO29190.1"/>
    <property type="molecule type" value="Genomic_DNA"/>
</dbReference>